<dbReference type="RefSeq" id="WP_301574412.1">
    <property type="nucleotide sequence ID" value="NZ_JAPWIE010000011.1"/>
</dbReference>
<evidence type="ECO:0000313" key="4">
    <source>
        <dbReference type="Proteomes" id="UP001067235"/>
    </source>
</evidence>
<organism evidence="3 4">
    <name type="scientific">Gordonia rubripertincta</name>
    <name type="common">Rhodococcus corallinus</name>
    <dbReference type="NCBI Taxonomy" id="36822"/>
    <lineage>
        <taxon>Bacteria</taxon>
        <taxon>Bacillati</taxon>
        <taxon>Actinomycetota</taxon>
        <taxon>Actinomycetes</taxon>
        <taxon>Mycobacteriales</taxon>
        <taxon>Gordoniaceae</taxon>
        <taxon>Gordonia</taxon>
    </lineage>
</organism>
<sequence>MIRAWARPHGYEVGERGRVAADIVDAYHLSVG</sequence>
<dbReference type="EMBL" id="JAPWIE010000011">
    <property type="protein sequence ID" value="MCZ4553707.1"/>
    <property type="molecule type" value="Genomic_DNA"/>
</dbReference>
<gene>
    <name evidence="3" type="ORF">O4213_27210</name>
</gene>
<dbReference type="InterPro" id="IPR055370">
    <property type="entry name" value="Lsr2_DNA-bd"/>
</dbReference>
<protein>
    <submittedName>
        <fullName evidence="3">Lsr2 family protein</fullName>
    </submittedName>
</protein>
<reference evidence="3" key="1">
    <citation type="submission" date="2022-12" db="EMBL/GenBank/DDBJ databases">
        <authorList>
            <person name="Krivoruchko A.V."/>
            <person name="Elkin A."/>
        </authorList>
    </citation>
    <scope>NUCLEOTIDE SEQUENCE</scope>
    <source>
        <strain evidence="3">IEGM 1388</strain>
    </source>
</reference>
<name>A0ABT4N381_GORRU</name>
<evidence type="ECO:0000256" key="1">
    <source>
        <dbReference type="ARBA" id="ARBA00023125"/>
    </source>
</evidence>
<keyword evidence="4" id="KW-1185">Reference proteome</keyword>
<keyword evidence="1" id="KW-0238">DNA-binding</keyword>
<evidence type="ECO:0000313" key="3">
    <source>
        <dbReference type="EMBL" id="MCZ4553707.1"/>
    </source>
</evidence>
<dbReference type="InterPro" id="IPR036625">
    <property type="entry name" value="E3-bd_dom_sf"/>
</dbReference>
<proteinExistence type="predicted"/>
<comment type="caution">
    <text evidence="3">The sequence shown here is derived from an EMBL/GenBank/DDBJ whole genome shotgun (WGS) entry which is preliminary data.</text>
</comment>
<dbReference type="Pfam" id="PF23359">
    <property type="entry name" value="Lsr2_DNA-bd"/>
    <property type="match status" value="1"/>
</dbReference>
<dbReference type="Proteomes" id="UP001067235">
    <property type="component" value="Unassembled WGS sequence"/>
</dbReference>
<feature type="domain" description="Lsr2 DNA-binding" evidence="2">
    <location>
        <begin position="2"/>
        <end position="28"/>
    </location>
</feature>
<evidence type="ECO:0000259" key="2">
    <source>
        <dbReference type="Pfam" id="PF23359"/>
    </source>
</evidence>
<dbReference type="Gene3D" id="4.10.320.10">
    <property type="entry name" value="E3-binding domain"/>
    <property type="match status" value="1"/>
</dbReference>
<accession>A0ABT4N381</accession>